<evidence type="ECO:0000256" key="1">
    <source>
        <dbReference type="SAM" id="MobiDB-lite"/>
    </source>
</evidence>
<evidence type="ECO:0000313" key="2">
    <source>
        <dbReference type="EMBL" id="AGM11258.1"/>
    </source>
</evidence>
<organism evidence="2 3">
    <name type="scientific">Haloarcula hispanica tailed virus 1</name>
    <dbReference type="NCBI Taxonomy" id="1273750"/>
    <lineage>
        <taxon>Viruses</taxon>
        <taxon>Duplodnaviria</taxon>
        <taxon>Heunggongvirae</taxon>
        <taxon>Uroviricota</taxon>
        <taxon>Caudoviricetes</taxon>
        <taxon>Madisaviridae</taxon>
        <taxon>Clampvirus</taxon>
        <taxon>Clampvirus italiense</taxon>
        <taxon>Clampvirus HHTV1</taxon>
    </lineage>
</organism>
<proteinExistence type="predicted"/>
<name>R4TM66_9CAUD</name>
<accession>R4TM66</accession>
<protein>
    <submittedName>
        <fullName evidence="2">Uncharacterized protein</fullName>
    </submittedName>
</protein>
<keyword evidence="3" id="KW-1185">Reference proteome</keyword>
<reference evidence="2 3" key="1">
    <citation type="submission" date="2012-12" db="EMBL/GenBank/DDBJ databases">
        <authorList>
            <person name="Sencilo A."/>
            <person name="Jacobs-Sera D."/>
            <person name="Russell D.A."/>
            <person name="Ko C."/>
            <person name="Atanasova N."/>
            <person name="Osterlund E."/>
            <person name="Oksanen H.M."/>
            <person name="Bamford D.H."/>
            <person name="Hatfull G.F."/>
            <person name="Roine E."/>
            <person name="Hendrix R.W."/>
        </authorList>
    </citation>
    <scope>NUCLEOTIDE SEQUENCE [LARGE SCALE GENOMIC DNA]</scope>
</reference>
<gene>
    <name evidence="2" type="primary">2</name>
    <name evidence="2" type="ORF">HHTV1_2</name>
</gene>
<dbReference type="KEGG" id="vg:16194217"/>
<sequence length="74" mass="8019">MQVDRRSILKAVQNPRGSNSEMTQYTEADVDAKGTDCPCCGDQMERKESRLCSGCETEGCDPSTKLCLKDLGGA</sequence>
<evidence type="ECO:0000313" key="3">
    <source>
        <dbReference type="Proteomes" id="UP000203449"/>
    </source>
</evidence>
<feature type="region of interest" description="Disordered" evidence="1">
    <location>
        <begin position="1"/>
        <end position="23"/>
    </location>
</feature>
<dbReference type="RefSeq" id="YP_008058692.1">
    <property type="nucleotide sequence ID" value="NC_021322.1"/>
</dbReference>
<dbReference type="Proteomes" id="UP000203449">
    <property type="component" value="Segment"/>
</dbReference>
<dbReference type="EMBL" id="KC292025">
    <property type="protein sequence ID" value="AGM11258.1"/>
    <property type="molecule type" value="Genomic_DNA"/>
</dbReference>
<dbReference type="GeneID" id="16194217"/>